<keyword evidence="5" id="KW-0479">Metal-binding</keyword>
<evidence type="ECO:0000256" key="4">
    <source>
        <dbReference type="ARBA" id="ARBA00022670"/>
    </source>
</evidence>
<keyword evidence="4" id="KW-0645">Protease</keyword>
<dbReference type="PRINTS" id="PR00765">
    <property type="entry name" value="CRBOXYPTASEA"/>
</dbReference>
<organism evidence="14 15">
    <name type="scientific">Scylla paramamosain</name>
    <name type="common">Mud crab</name>
    <dbReference type="NCBI Taxonomy" id="85552"/>
    <lineage>
        <taxon>Eukaryota</taxon>
        <taxon>Metazoa</taxon>
        <taxon>Ecdysozoa</taxon>
        <taxon>Arthropoda</taxon>
        <taxon>Crustacea</taxon>
        <taxon>Multicrustacea</taxon>
        <taxon>Malacostraca</taxon>
        <taxon>Eumalacostraca</taxon>
        <taxon>Eucarida</taxon>
        <taxon>Decapoda</taxon>
        <taxon>Pleocyemata</taxon>
        <taxon>Brachyura</taxon>
        <taxon>Eubrachyura</taxon>
        <taxon>Portunoidea</taxon>
        <taxon>Portunidae</taxon>
        <taxon>Portuninae</taxon>
        <taxon>Scylla</taxon>
    </lineage>
</organism>
<keyword evidence="3" id="KW-0121">Carboxypeptidase</keyword>
<evidence type="ECO:0000256" key="6">
    <source>
        <dbReference type="ARBA" id="ARBA00022801"/>
    </source>
</evidence>
<feature type="domain" description="Peptidase M14" evidence="13">
    <location>
        <begin position="42"/>
        <end position="338"/>
    </location>
</feature>
<evidence type="ECO:0000256" key="9">
    <source>
        <dbReference type="PROSITE-ProRule" id="PRU01379"/>
    </source>
</evidence>
<dbReference type="InterPro" id="IPR057246">
    <property type="entry name" value="CARBOXYPEPT_ZN_1"/>
</dbReference>
<feature type="domain" description="Peptidase M14" evidence="13">
    <location>
        <begin position="500"/>
        <end position="776"/>
    </location>
</feature>
<dbReference type="GO" id="GO:0016485">
    <property type="term" value="P:protein processing"/>
    <property type="evidence" value="ECO:0007669"/>
    <property type="project" value="TreeGrafter"/>
</dbReference>
<dbReference type="Gene3D" id="3.40.630.10">
    <property type="entry name" value="Zn peptidases"/>
    <property type="match status" value="4"/>
</dbReference>
<keyword evidence="11" id="KW-1133">Transmembrane helix</keyword>
<evidence type="ECO:0000313" key="14">
    <source>
        <dbReference type="EMBL" id="KAK8398384.1"/>
    </source>
</evidence>
<evidence type="ECO:0000256" key="11">
    <source>
        <dbReference type="SAM" id="Phobius"/>
    </source>
</evidence>
<proteinExistence type="inferred from homology"/>
<feature type="signal peptide" evidence="12">
    <location>
        <begin position="1"/>
        <end position="22"/>
    </location>
</feature>
<feature type="active site" description="Proton donor/acceptor" evidence="9">
    <location>
        <position position="308"/>
    </location>
</feature>
<keyword evidence="8" id="KW-0325">Glycoprotein</keyword>
<dbReference type="CDD" id="cd03858">
    <property type="entry name" value="M14_CP_N-E_like"/>
    <property type="match status" value="1"/>
</dbReference>
<feature type="region of interest" description="Disordered" evidence="10">
    <location>
        <begin position="419"/>
        <end position="496"/>
    </location>
</feature>
<feature type="active site" description="Proton donor/acceptor" evidence="9">
    <location>
        <position position="746"/>
    </location>
</feature>
<keyword evidence="11" id="KW-0812">Transmembrane</keyword>
<evidence type="ECO:0000313" key="15">
    <source>
        <dbReference type="Proteomes" id="UP001487740"/>
    </source>
</evidence>
<keyword evidence="11" id="KW-0472">Membrane</keyword>
<dbReference type="SUPFAM" id="SSF53187">
    <property type="entry name" value="Zn-dependent exopeptidases"/>
    <property type="match status" value="4"/>
</dbReference>
<dbReference type="InterPro" id="IPR050753">
    <property type="entry name" value="Peptidase_M14_domain"/>
</dbReference>
<dbReference type="Pfam" id="PF00246">
    <property type="entry name" value="Peptidase_M14"/>
    <property type="match status" value="4"/>
</dbReference>
<dbReference type="SUPFAM" id="SSF49464">
    <property type="entry name" value="Carboxypeptidase regulatory domain-like"/>
    <property type="match status" value="4"/>
</dbReference>
<feature type="domain" description="Peptidase M14" evidence="13">
    <location>
        <begin position="1239"/>
        <end position="1506"/>
    </location>
</feature>
<dbReference type="GO" id="GO:0008270">
    <property type="term" value="F:zinc ion binding"/>
    <property type="evidence" value="ECO:0007669"/>
    <property type="project" value="InterPro"/>
</dbReference>
<keyword evidence="15" id="KW-1185">Reference proteome</keyword>
<dbReference type="CDD" id="cd03868">
    <property type="entry name" value="M14_CPD_I"/>
    <property type="match status" value="1"/>
</dbReference>
<evidence type="ECO:0000256" key="7">
    <source>
        <dbReference type="ARBA" id="ARBA00022833"/>
    </source>
</evidence>
<feature type="chain" id="PRO_5043441143" description="Peptidase M14 domain-containing protein" evidence="12">
    <location>
        <begin position="23"/>
        <end position="1698"/>
    </location>
</feature>
<dbReference type="Pfam" id="PF13620">
    <property type="entry name" value="CarboxypepD_reg"/>
    <property type="match status" value="3"/>
</dbReference>
<evidence type="ECO:0000256" key="1">
    <source>
        <dbReference type="ARBA" id="ARBA00001947"/>
    </source>
</evidence>
<dbReference type="PROSITE" id="PS00133">
    <property type="entry name" value="CARBOXYPEPT_ZN_2"/>
    <property type="match status" value="2"/>
</dbReference>
<dbReference type="PANTHER" id="PTHR11532">
    <property type="entry name" value="PROTEASE M14 CARBOXYPEPTIDASE"/>
    <property type="match status" value="1"/>
</dbReference>
<evidence type="ECO:0000256" key="8">
    <source>
        <dbReference type="ARBA" id="ARBA00023180"/>
    </source>
</evidence>
<dbReference type="CDD" id="cd11308">
    <property type="entry name" value="Peptidase_M14NE-CP-C_like"/>
    <property type="match status" value="3"/>
</dbReference>
<evidence type="ECO:0000256" key="5">
    <source>
        <dbReference type="ARBA" id="ARBA00022723"/>
    </source>
</evidence>
<evidence type="ECO:0000256" key="10">
    <source>
        <dbReference type="SAM" id="MobiDB-lite"/>
    </source>
</evidence>
<dbReference type="Gene3D" id="2.60.40.1120">
    <property type="entry name" value="Carboxypeptidase-like, regulatory domain"/>
    <property type="match status" value="4"/>
</dbReference>
<dbReference type="Proteomes" id="UP001487740">
    <property type="component" value="Unassembled WGS sequence"/>
</dbReference>
<dbReference type="SMART" id="SM00631">
    <property type="entry name" value="Zn_pept"/>
    <property type="match status" value="2"/>
</dbReference>
<evidence type="ECO:0000256" key="3">
    <source>
        <dbReference type="ARBA" id="ARBA00022645"/>
    </source>
</evidence>
<dbReference type="InterPro" id="IPR008969">
    <property type="entry name" value="CarboxyPept-like_regulatory"/>
</dbReference>
<comment type="caution">
    <text evidence="14">The sequence shown here is derived from an EMBL/GenBank/DDBJ whole genome shotgun (WGS) entry which is preliminary data.</text>
</comment>
<name>A0AAW0UE24_SCYPA</name>
<evidence type="ECO:0000259" key="13">
    <source>
        <dbReference type="PROSITE" id="PS52035"/>
    </source>
</evidence>
<sequence length="1698" mass="189446">MAAKVAFWLALISLLNLSTTLSTSRKRPLIGAVDIGRVDLSHHYHYEDVEELSKALASQYPKLVQHYSVGKSVLGRDLLVLKISENVAQRDECEPMVKYVANMHGDEAVGRALVVALAQYLVLAYQQGNPRVVKLLNTTEVHLMPSMNPDGFEIAREGACDVYGHSGRENAHNVDLNRNFPSQWKTLTEEYLYSNREPETLAVMDWILHNPFVLSGNLHGGSVVASYPFDDTSVHHDCCVESKTPDEKLFHHLASIYASNHLTMFRGNLCPGDNFQGGVTNGAFWYDVEGGMQDFNYVFGSCSEVTFELSCCKYPMASELPQEWANNKESLLAFMEQVHMGAKGIVEDADTGERLKGMYVSVEELHYNVTTSDQGEYWRLLMPGEYTLLARGYGYETVRQKIVVVNGTVSRVDLKMKREASATESLPAQTLPMDSETTTAAAAVESEPETSTNTEEETTSTTTTSSTTTTTSSTTTTTTTTTPRPRRPEDEGFLTPPAFKYHHYPDLEAFMKKLSQNYPNLTRLYSVGTSVQGRELFVLEISDNPGVHEPGEPEFKYIGNMHGNEVVGREVLVLLMQYLLDGIHIMPTMNPDGFEASEEGDCGGILGRSNANNADLNRDFPAQFVMDKEGFKRQPETMAVMEWIKQYPFVLSANLHGGSLVANYPWDDNPQQKSGEYSRNPDDDVFQKLAKAYSFAHPFMVKGTPCGSRIIRFKDGITNGAMWYSVSGGMQDWNYLNSNCFEITVEVACCKYPLVEELPRYWMENKNSLLAYMEQVHTGMNGFVLDVNGKAISNATISVAGIAHDVTSAADGDYWRLLVPGKHLITVYADGYEAEDRVVEVPHLWAVQENFTLKADNSAVWSEQEDFGLNENLGQKYLTNSEINIAMAEIENQHPDIAEFLANDNEWSMKLHALQMGVQIENGLDNRVRVMVIGGLYGSQPVGRELVMRLARHLAAGWANKHREMQRLLQNTRIFLVPIVDVDGFDNAKPGMCGYSQKDELQNEVGGSFSPEVSNAYAYAVVKMMSQIQPHAVLSLESGGIFMRFPRDNPTANPPTTPHENIFQFLTESYARTHPTMLLSENPCHILDSQAPSGVIHGQALGVYKNSLLDYTYENIPDVLTIAAHVSCCNYPPGRTLKTIWQQNKDSLLSFIHAAHQGVAGQIVDEQGVPLTSAKIFLDGKELVIGRQATFRKLLPTGSHSLQISSPDLENKTVTFVVEAHKETPQSLTLDSLKDPDVTYRSYYATEDYLLKLQSNFSQISKTYSIGRSVQNKQIMALEIDSDRAAKEIVVKFSKYLLSHYGHDATVDKILQNVHVHLVPTLNPDSIAEVPSAKKKADTCDSQINTKNTHNVELDSCFAENDSEKPEPQVPEMAAVRTWVKERRFTLALVLRGGDQGVALPYSSSLHPSLPPVDHEIFQQLGATYAEAVRFPKEVSECRNLTLINGTVRDSSIKPHNGSMIDYFYKNSDTLAFNVYYGCCGSPDASTISRLWRKHKPGLLEFLSMFSVGIKGHVTDLEGSPLTGAKIYVKGSQHVVTSGDHGAWWRPLAAGPHVITVERENYYAETKLVQVLSAQTVMFGLRKDDRVLSMPRTVFVLFAGSVTLLLMVCCLFTASLRSQANRKKKYGFQQLGHSVDIFNDSPSASDEESEVKFLRESTRPKMKKKRVNRRSYHDLVSSSSDEDELFIDTLTQSKKALR</sequence>
<accession>A0AAW0UE24</accession>
<dbReference type="PROSITE" id="PS00132">
    <property type="entry name" value="CARBOXYPEPT_ZN_1"/>
    <property type="match status" value="2"/>
</dbReference>
<feature type="region of interest" description="Disordered" evidence="10">
    <location>
        <begin position="1658"/>
        <end position="1680"/>
    </location>
</feature>
<dbReference type="GO" id="GO:0004181">
    <property type="term" value="F:metallocarboxypeptidase activity"/>
    <property type="evidence" value="ECO:0007669"/>
    <property type="project" value="InterPro"/>
</dbReference>
<comment type="cofactor">
    <cofactor evidence="1">
        <name>Zn(2+)</name>
        <dbReference type="ChEBI" id="CHEBI:29105"/>
    </cofactor>
</comment>
<reference evidence="14 15" key="1">
    <citation type="submission" date="2023-03" db="EMBL/GenBank/DDBJ databases">
        <title>High-quality genome of Scylla paramamosain provides insights in environmental adaptation.</title>
        <authorList>
            <person name="Zhang L."/>
        </authorList>
    </citation>
    <scope>NUCLEOTIDE SEQUENCE [LARGE SCALE GENOMIC DNA]</scope>
    <source>
        <strain evidence="14">LZ_2023a</strain>
        <tissue evidence="14">Muscle</tissue>
    </source>
</reference>
<evidence type="ECO:0000256" key="12">
    <source>
        <dbReference type="SAM" id="SignalP"/>
    </source>
</evidence>
<feature type="transmembrane region" description="Helical" evidence="11">
    <location>
        <begin position="1594"/>
        <end position="1616"/>
    </location>
</feature>
<dbReference type="EMBL" id="JARAKH010000012">
    <property type="protein sequence ID" value="KAK8398384.1"/>
    <property type="molecule type" value="Genomic_DNA"/>
</dbReference>
<dbReference type="GO" id="GO:0005615">
    <property type="term" value="C:extracellular space"/>
    <property type="evidence" value="ECO:0007669"/>
    <property type="project" value="TreeGrafter"/>
</dbReference>
<dbReference type="GO" id="GO:0006518">
    <property type="term" value="P:peptide metabolic process"/>
    <property type="evidence" value="ECO:0007669"/>
    <property type="project" value="TreeGrafter"/>
</dbReference>
<dbReference type="FunFam" id="2.60.40.1120:FF:000004">
    <property type="entry name" value="Carboxypeptidase E"/>
    <property type="match status" value="1"/>
</dbReference>
<keyword evidence="7" id="KW-0862">Zinc</keyword>
<dbReference type="PROSITE" id="PS52035">
    <property type="entry name" value="PEPTIDASE_M14"/>
    <property type="match status" value="4"/>
</dbReference>
<feature type="domain" description="Peptidase M14" evidence="13">
    <location>
        <begin position="876"/>
        <end position="1155"/>
    </location>
</feature>
<evidence type="ECO:0000256" key="2">
    <source>
        <dbReference type="ARBA" id="ARBA00005988"/>
    </source>
</evidence>
<gene>
    <name evidence="14" type="ORF">O3P69_003938</name>
</gene>
<dbReference type="FunFam" id="3.40.630.10:FF:000020">
    <property type="entry name" value="Carboxypeptidase D"/>
    <property type="match status" value="2"/>
</dbReference>
<dbReference type="InterPro" id="IPR000834">
    <property type="entry name" value="Peptidase_M14"/>
</dbReference>
<comment type="similarity">
    <text evidence="2 9">Belongs to the peptidase M14 family.</text>
</comment>
<feature type="compositionally biased region" description="Basic residues" evidence="10">
    <location>
        <begin position="1660"/>
        <end position="1670"/>
    </location>
</feature>
<protein>
    <recommendedName>
        <fullName evidence="13">Peptidase M14 domain-containing protein</fullName>
    </recommendedName>
</protein>
<feature type="compositionally biased region" description="Low complexity" evidence="10">
    <location>
        <begin position="435"/>
        <end position="482"/>
    </location>
</feature>
<keyword evidence="12" id="KW-0732">Signal</keyword>
<dbReference type="InterPro" id="IPR057247">
    <property type="entry name" value="CARBOXYPEPT_ZN_2"/>
</dbReference>
<dbReference type="PANTHER" id="PTHR11532:SF57">
    <property type="entry name" value="CARBOXYPEPTIDASE D, B"/>
    <property type="match status" value="1"/>
</dbReference>
<comment type="caution">
    <text evidence="9">Lacks conserved residue(s) required for the propagation of feature annotation.</text>
</comment>
<keyword evidence="6" id="KW-0378">Hydrolase</keyword>